<dbReference type="AlphaFoldDB" id="A0A8T0JD94"/>
<dbReference type="InterPro" id="IPR025461">
    <property type="entry name" value="ABA4-like"/>
</dbReference>
<reference evidence="2" key="1">
    <citation type="submission" date="2020-06" db="EMBL/GenBank/DDBJ databases">
        <title>WGS assembly of Ceratodon purpureus strain R40.</title>
        <authorList>
            <person name="Carey S.B."/>
            <person name="Jenkins J."/>
            <person name="Shu S."/>
            <person name="Lovell J.T."/>
            <person name="Sreedasyam A."/>
            <person name="Maumus F."/>
            <person name="Tiley G.P."/>
            <person name="Fernandez-Pozo N."/>
            <person name="Barry K."/>
            <person name="Chen C."/>
            <person name="Wang M."/>
            <person name="Lipzen A."/>
            <person name="Daum C."/>
            <person name="Saski C.A."/>
            <person name="Payton A.C."/>
            <person name="Mcbreen J.C."/>
            <person name="Conrad R.E."/>
            <person name="Kollar L.M."/>
            <person name="Olsson S."/>
            <person name="Huttunen S."/>
            <person name="Landis J.B."/>
            <person name="Wickett N.J."/>
            <person name="Johnson M.G."/>
            <person name="Rensing S.A."/>
            <person name="Grimwood J."/>
            <person name="Schmutz J."/>
            <person name="Mcdaniel S.F."/>
        </authorList>
    </citation>
    <scope>NUCLEOTIDE SEQUENCE</scope>
    <source>
        <strain evidence="2">R40</strain>
    </source>
</reference>
<accession>A0A8T0JD94</accession>
<feature type="transmembrane region" description="Helical" evidence="1">
    <location>
        <begin position="157"/>
        <end position="178"/>
    </location>
</feature>
<proteinExistence type="predicted"/>
<gene>
    <name evidence="2" type="ORF">KC19_1G329700</name>
</gene>
<keyword evidence="1" id="KW-1133">Transmembrane helix</keyword>
<dbReference type="EMBL" id="CM026421">
    <property type="protein sequence ID" value="KAG0593438.1"/>
    <property type="molecule type" value="Genomic_DNA"/>
</dbReference>
<dbReference type="OrthoDB" id="196782at2759"/>
<dbReference type="Pfam" id="PF14108">
    <property type="entry name" value="ABA4-like"/>
    <property type="match status" value="1"/>
</dbReference>
<dbReference type="Proteomes" id="UP000822688">
    <property type="component" value="Chromosome 1"/>
</dbReference>
<dbReference type="PANTHER" id="PTHR34543">
    <property type="entry name" value="PROTEIN ABA DEFICIENT 4, CHLOROPLASTIC"/>
    <property type="match status" value="1"/>
</dbReference>
<sequence length="262" mass="29260">MARSCSMMRLVFRTPLQTSKNCTSITNLNFQNASCGFERTGIISIATTRNRFGHVSRSRQLSGKTRLPFVKRWEGSGLGAPLLPKAEALRIILGENSSKLVVCSLPVQVASSVQIASTIFTLGTAFVVPFYSVMIIAPKWKWTKKIVQSDLPFIALAMMYIYLLSLSWTSETAGLMFASKYYLPELPGITRMFSNTISVASAWIHLLVADLFCGRYVFLDGLQHKVETRHSLVLCLMMCPIGIISHLITKEITRRSRDSNSH</sequence>
<feature type="transmembrane region" description="Helical" evidence="1">
    <location>
        <begin position="199"/>
        <end position="218"/>
    </location>
</feature>
<keyword evidence="1" id="KW-0812">Transmembrane</keyword>
<organism evidence="2 3">
    <name type="scientific">Ceratodon purpureus</name>
    <name type="common">Fire moss</name>
    <name type="synonym">Dicranum purpureum</name>
    <dbReference type="NCBI Taxonomy" id="3225"/>
    <lineage>
        <taxon>Eukaryota</taxon>
        <taxon>Viridiplantae</taxon>
        <taxon>Streptophyta</taxon>
        <taxon>Embryophyta</taxon>
        <taxon>Bryophyta</taxon>
        <taxon>Bryophytina</taxon>
        <taxon>Bryopsida</taxon>
        <taxon>Dicranidae</taxon>
        <taxon>Pseudoditrichales</taxon>
        <taxon>Ditrichaceae</taxon>
        <taxon>Ceratodon</taxon>
    </lineage>
</organism>
<evidence type="ECO:0000256" key="1">
    <source>
        <dbReference type="SAM" id="Phobius"/>
    </source>
</evidence>
<protein>
    <recommendedName>
        <fullName evidence="4">Protein ABA DEFICIENT 4, chloroplastic-like</fullName>
    </recommendedName>
</protein>
<evidence type="ECO:0000313" key="3">
    <source>
        <dbReference type="Proteomes" id="UP000822688"/>
    </source>
</evidence>
<keyword evidence="1" id="KW-0472">Membrane</keyword>
<dbReference type="EMBL" id="CM026421">
    <property type="protein sequence ID" value="KAG0593435.1"/>
    <property type="molecule type" value="Genomic_DNA"/>
</dbReference>
<feature type="transmembrane region" description="Helical" evidence="1">
    <location>
        <begin position="115"/>
        <end position="137"/>
    </location>
</feature>
<feature type="transmembrane region" description="Helical" evidence="1">
    <location>
        <begin position="230"/>
        <end position="249"/>
    </location>
</feature>
<evidence type="ECO:0008006" key="4">
    <source>
        <dbReference type="Google" id="ProtNLM"/>
    </source>
</evidence>
<name>A0A8T0JD94_CERPU</name>
<keyword evidence="3" id="KW-1185">Reference proteome</keyword>
<evidence type="ECO:0000313" key="2">
    <source>
        <dbReference type="EMBL" id="KAG0593435.1"/>
    </source>
</evidence>
<comment type="caution">
    <text evidence="2">The sequence shown here is derived from an EMBL/GenBank/DDBJ whole genome shotgun (WGS) entry which is preliminary data.</text>
</comment>
<dbReference type="PANTHER" id="PTHR34543:SF1">
    <property type="entry name" value="PROTEIN ABA DEFICIENT 4, CHLOROPLASTIC"/>
    <property type="match status" value="1"/>
</dbReference>
<dbReference type="EMBL" id="CM026421">
    <property type="protein sequence ID" value="KAG0593436.1"/>
    <property type="molecule type" value="Genomic_DNA"/>
</dbReference>